<dbReference type="Proteomes" id="UP001597374">
    <property type="component" value="Unassembled WGS sequence"/>
</dbReference>
<dbReference type="Pfam" id="PF25183">
    <property type="entry name" value="OMP_b-brl_4"/>
    <property type="match status" value="2"/>
</dbReference>
<dbReference type="PANTHER" id="PTHR30069">
    <property type="entry name" value="TONB-DEPENDENT OUTER MEMBRANE RECEPTOR"/>
    <property type="match status" value="1"/>
</dbReference>
<dbReference type="Pfam" id="PF13620">
    <property type="entry name" value="CarboxypepD_reg"/>
    <property type="match status" value="1"/>
</dbReference>
<keyword evidence="3" id="KW-1134">Transmembrane beta strand</keyword>
<evidence type="ECO:0000256" key="5">
    <source>
        <dbReference type="ARBA" id="ARBA00023136"/>
    </source>
</evidence>
<dbReference type="Gene3D" id="2.170.130.10">
    <property type="entry name" value="TonB-dependent receptor, plug domain"/>
    <property type="match status" value="1"/>
</dbReference>
<dbReference type="InterPro" id="IPR057601">
    <property type="entry name" value="Oar-like_b-barrel"/>
</dbReference>
<keyword evidence="6" id="KW-0998">Cell outer membrane</keyword>
<dbReference type="InterPro" id="IPR008969">
    <property type="entry name" value="CarboxyPept-like_regulatory"/>
</dbReference>
<organism evidence="9 10">
    <name type="scientific">Pontibacter ruber</name>
    <dbReference type="NCBI Taxonomy" id="1343895"/>
    <lineage>
        <taxon>Bacteria</taxon>
        <taxon>Pseudomonadati</taxon>
        <taxon>Bacteroidota</taxon>
        <taxon>Cytophagia</taxon>
        <taxon>Cytophagales</taxon>
        <taxon>Hymenobacteraceae</taxon>
        <taxon>Pontibacter</taxon>
    </lineage>
</organism>
<comment type="subcellular location">
    <subcellularLocation>
        <location evidence="1">Cell outer membrane</location>
        <topology evidence="1">Multi-pass membrane protein</topology>
    </subcellularLocation>
</comment>
<dbReference type="SUPFAM" id="SSF56935">
    <property type="entry name" value="Porins"/>
    <property type="match status" value="1"/>
</dbReference>
<feature type="domain" description="TonB-dependent transporter Oar-like beta-barrel" evidence="8">
    <location>
        <begin position="240"/>
        <end position="307"/>
    </location>
</feature>
<evidence type="ECO:0000259" key="8">
    <source>
        <dbReference type="Pfam" id="PF25183"/>
    </source>
</evidence>
<protein>
    <submittedName>
        <fullName evidence="9">Carboxypeptidase regulatory-like domain-containing protein</fullName>
    </submittedName>
</protein>
<dbReference type="Gene3D" id="2.40.170.20">
    <property type="entry name" value="TonB-dependent receptor, beta-barrel domain"/>
    <property type="match status" value="1"/>
</dbReference>
<evidence type="ECO:0000256" key="4">
    <source>
        <dbReference type="ARBA" id="ARBA00022692"/>
    </source>
</evidence>
<feature type="signal peptide" evidence="7">
    <location>
        <begin position="1"/>
        <end position="23"/>
    </location>
</feature>
<evidence type="ECO:0000256" key="1">
    <source>
        <dbReference type="ARBA" id="ARBA00004571"/>
    </source>
</evidence>
<evidence type="ECO:0000256" key="6">
    <source>
        <dbReference type="ARBA" id="ARBA00023237"/>
    </source>
</evidence>
<sequence>MKIFYERMLLGLLLTLLTQLVWAQGATTAAMTGVIRDQSGTALPGATVIAIHTPTSTQYVATTDTEGRFNIQNMRVGGPYTVTTSYVGYQEQRVENITLSLGQTARVDLALSESARELGEVEVVGARNDVFNVDRTGAATNVQREQIERLPTLNRSLQDFTRLTPQASGNSIAGSNNRYNNITIDGAVNNDVFGLSGSGTPGGSAGTQPISLDAIQEIQVVVAPYDVKLGNFTGGGINAVTRSGTNQFSGSLYGFGRNENTIGKAVEGPRVRADEFSNYQYGIRVGGPILKDKLFFFLNYDANRIEEPVRFAPGSAESRITLDEAQLLADFVSTTYDYDVGSFGDIDRKTESDKYFARLDWNLSTVHQLTLRHNYVDAFDDNISRSSNFLRYGNNAYRFNSKTNSSVMEINSRFSNTISNNLILGYSRIREDRQTLGALFPQVTIVDNDRTFEFGSQRSSTANELDQDIFEFTDNFTYILGQHNFTIGTHNEFFKFRNLFINNLNGRWDFRSLEDFFEDRPDRARVTYSLNPDDPRPAAEFNAMQLGFYVQDEYTATDALKLTLGLRIDVPVFPDQPGRNIGVEESFPGYRTDKTPSGQVLWAPRLGFNFSPTTVEGLQVRGGSGIFTGRVPFVWQSNQFINNGLILGTIDRRAPSEGFEFISDPNNQIAVNPTASQTFEINLITDEFKLPQVWRSNLAADYTLPLGIIATLEGIYTKTLNDVVYKDLNLGPQTGTLRGPADNRAVYYVTDAEGDPVVDSRGRITRSIRVDPDFTNVILLDNTNKGHRYNITGQLQKNFTNGLNTMIAYTYGKSKDVNSGTSSTALSNYEFNQIVNNPNSPELGYSRYDIRHRLIGSGGYTIRYANNFATTLSLFYEGQSGQPFTYLYSGDLNGDGNFGNDLLYIPRSREDINLVPLTDRASGVTYSPEEQWEALDNFINGDDYLDENRGDYAERNGARMPWTHQFDVRLMQEFIFEAGENKHTFQLTFDIFNVGNLFNRDWGRQYFVNNNAREIITLTGFDQATGQPRFTFNPNSRSYDISQFSSRWQGQLGLRYLFN</sequence>
<evidence type="ECO:0000313" key="10">
    <source>
        <dbReference type="Proteomes" id="UP001597374"/>
    </source>
</evidence>
<evidence type="ECO:0000256" key="3">
    <source>
        <dbReference type="ARBA" id="ARBA00022452"/>
    </source>
</evidence>
<reference evidence="10" key="1">
    <citation type="journal article" date="2019" name="Int. J. Syst. Evol. Microbiol.">
        <title>The Global Catalogue of Microorganisms (GCM) 10K type strain sequencing project: providing services to taxonomists for standard genome sequencing and annotation.</title>
        <authorList>
            <consortium name="The Broad Institute Genomics Platform"/>
            <consortium name="The Broad Institute Genome Sequencing Center for Infectious Disease"/>
            <person name="Wu L."/>
            <person name="Ma J."/>
        </authorList>
    </citation>
    <scope>NUCLEOTIDE SEQUENCE [LARGE SCALE GENOMIC DNA]</scope>
    <source>
        <strain evidence="10">CGMCC 4.1782</strain>
    </source>
</reference>
<evidence type="ECO:0000256" key="7">
    <source>
        <dbReference type="SAM" id="SignalP"/>
    </source>
</evidence>
<evidence type="ECO:0000313" key="9">
    <source>
        <dbReference type="EMBL" id="MFD2248273.1"/>
    </source>
</evidence>
<keyword evidence="4" id="KW-0812">Transmembrane</keyword>
<keyword evidence="2" id="KW-0813">Transport</keyword>
<comment type="caution">
    <text evidence="9">The sequence shown here is derived from an EMBL/GenBank/DDBJ whole genome shotgun (WGS) entry which is preliminary data.</text>
</comment>
<dbReference type="InterPro" id="IPR036942">
    <property type="entry name" value="Beta-barrel_TonB_sf"/>
</dbReference>
<feature type="chain" id="PRO_5046087342" evidence="7">
    <location>
        <begin position="24"/>
        <end position="1059"/>
    </location>
</feature>
<proteinExistence type="predicted"/>
<keyword evidence="10" id="KW-1185">Reference proteome</keyword>
<keyword evidence="7" id="KW-0732">Signal</keyword>
<dbReference type="InterPro" id="IPR037066">
    <property type="entry name" value="Plug_dom_sf"/>
</dbReference>
<dbReference type="EMBL" id="JBHUIM010000003">
    <property type="protein sequence ID" value="MFD2248273.1"/>
    <property type="molecule type" value="Genomic_DNA"/>
</dbReference>
<gene>
    <name evidence="9" type="ORF">ACFSKP_18535</name>
</gene>
<dbReference type="PANTHER" id="PTHR30069:SF46">
    <property type="entry name" value="OAR PROTEIN"/>
    <property type="match status" value="1"/>
</dbReference>
<keyword evidence="5" id="KW-0472">Membrane</keyword>
<accession>A0ABW5D1V1</accession>
<name>A0ABW5D1V1_9BACT</name>
<dbReference type="RefSeq" id="WP_250431800.1">
    <property type="nucleotide sequence ID" value="NZ_JALPRR010000004.1"/>
</dbReference>
<feature type="domain" description="TonB-dependent transporter Oar-like beta-barrel" evidence="8">
    <location>
        <begin position="349"/>
        <end position="998"/>
    </location>
</feature>
<dbReference type="SUPFAM" id="SSF49464">
    <property type="entry name" value="Carboxypeptidase regulatory domain-like"/>
    <property type="match status" value="1"/>
</dbReference>
<dbReference type="InterPro" id="IPR039426">
    <property type="entry name" value="TonB-dep_rcpt-like"/>
</dbReference>
<dbReference type="Gene3D" id="2.60.40.1120">
    <property type="entry name" value="Carboxypeptidase-like, regulatory domain"/>
    <property type="match status" value="1"/>
</dbReference>
<evidence type="ECO:0000256" key="2">
    <source>
        <dbReference type="ARBA" id="ARBA00022448"/>
    </source>
</evidence>